<dbReference type="Proteomes" id="UP000799444">
    <property type="component" value="Unassembled WGS sequence"/>
</dbReference>
<dbReference type="EMBL" id="ML996213">
    <property type="protein sequence ID" value="KAF2730622.1"/>
    <property type="molecule type" value="Genomic_DNA"/>
</dbReference>
<sequence>MAPGSPYRLRNTPKRSSKLLESLYADYRASPTPRTPRSRPYAKSRPNRGRTGPRAVDIESDADVIVSETDDDDQPSKNTQYRGGQIRDGRRRAPKASRMALPNFIWVVWDRIPGYVADDRDTQRRAPYWNYGVPIRYKRDTSQWYLCISSLGDLDQVSQDPFTQSQQSIF</sequence>
<reference evidence="2" key="1">
    <citation type="journal article" date="2020" name="Stud. Mycol.">
        <title>101 Dothideomycetes genomes: a test case for predicting lifestyles and emergence of pathogens.</title>
        <authorList>
            <person name="Haridas S."/>
            <person name="Albert R."/>
            <person name="Binder M."/>
            <person name="Bloem J."/>
            <person name="Labutti K."/>
            <person name="Salamov A."/>
            <person name="Andreopoulos B."/>
            <person name="Baker S."/>
            <person name="Barry K."/>
            <person name="Bills G."/>
            <person name="Bluhm B."/>
            <person name="Cannon C."/>
            <person name="Castanera R."/>
            <person name="Culley D."/>
            <person name="Daum C."/>
            <person name="Ezra D."/>
            <person name="Gonzalez J."/>
            <person name="Henrissat B."/>
            <person name="Kuo A."/>
            <person name="Liang C."/>
            <person name="Lipzen A."/>
            <person name="Lutzoni F."/>
            <person name="Magnuson J."/>
            <person name="Mondo S."/>
            <person name="Nolan M."/>
            <person name="Ohm R."/>
            <person name="Pangilinan J."/>
            <person name="Park H.-J."/>
            <person name="Ramirez L."/>
            <person name="Alfaro M."/>
            <person name="Sun H."/>
            <person name="Tritt A."/>
            <person name="Yoshinaga Y."/>
            <person name="Zwiers L.-H."/>
            <person name="Turgeon B."/>
            <person name="Goodwin S."/>
            <person name="Spatafora J."/>
            <person name="Crous P."/>
            <person name="Grigoriev I."/>
        </authorList>
    </citation>
    <scope>NUCLEOTIDE SEQUENCE</scope>
    <source>
        <strain evidence="2">CBS 125425</strain>
    </source>
</reference>
<feature type="region of interest" description="Disordered" evidence="1">
    <location>
        <begin position="25"/>
        <end position="94"/>
    </location>
</feature>
<keyword evidence="3" id="KW-1185">Reference proteome</keyword>
<name>A0A9P4QNE3_9PLEO</name>
<comment type="caution">
    <text evidence="2">The sequence shown here is derived from an EMBL/GenBank/DDBJ whole genome shotgun (WGS) entry which is preliminary data.</text>
</comment>
<organism evidence="2 3">
    <name type="scientific">Polyplosphaeria fusca</name>
    <dbReference type="NCBI Taxonomy" id="682080"/>
    <lineage>
        <taxon>Eukaryota</taxon>
        <taxon>Fungi</taxon>
        <taxon>Dikarya</taxon>
        <taxon>Ascomycota</taxon>
        <taxon>Pezizomycotina</taxon>
        <taxon>Dothideomycetes</taxon>
        <taxon>Pleosporomycetidae</taxon>
        <taxon>Pleosporales</taxon>
        <taxon>Tetraplosphaeriaceae</taxon>
        <taxon>Polyplosphaeria</taxon>
    </lineage>
</organism>
<proteinExistence type="predicted"/>
<protein>
    <submittedName>
        <fullName evidence="2">Uncharacterized protein</fullName>
    </submittedName>
</protein>
<feature type="compositionally biased region" description="Basic residues" evidence="1">
    <location>
        <begin position="36"/>
        <end position="48"/>
    </location>
</feature>
<evidence type="ECO:0000313" key="3">
    <source>
        <dbReference type="Proteomes" id="UP000799444"/>
    </source>
</evidence>
<evidence type="ECO:0000256" key="1">
    <source>
        <dbReference type="SAM" id="MobiDB-lite"/>
    </source>
</evidence>
<accession>A0A9P4QNE3</accession>
<feature type="compositionally biased region" description="Acidic residues" evidence="1">
    <location>
        <begin position="58"/>
        <end position="73"/>
    </location>
</feature>
<gene>
    <name evidence="2" type="ORF">EJ04DRAFT_567563</name>
</gene>
<evidence type="ECO:0000313" key="2">
    <source>
        <dbReference type="EMBL" id="KAF2730622.1"/>
    </source>
</evidence>
<feature type="region of interest" description="Disordered" evidence="1">
    <location>
        <begin position="1"/>
        <end position="20"/>
    </location>
</feature>
<dbReference type="AlphaFoldDB" id="A0A9P4QNE3"/>